<name>A0ABM2X6L4_MESAU</name>
<dbReference type="Proteomes" id="UP000886700">
    <property type="component" value="Unplaced"/>
</dbReference>
<organism evidence="1 2">
    <name type="scientific">Mesocricetus auratus</name>
    <name type="common">Golden hamster</name>
    <dbReference type="NCBI Taxonomy" id="10036"/>
    <lineage>
        <taxon>Eukaryota</taxon>
        <taxon>Metazoa</taxon>
        <taxon>Chordata</taxon>
        <taxon>Craniata</taxon>
        <taxon>Vertebrata</taxon>
        <taxon>Euteleostomi</taxon>
        <taxon>Mammalia</taxon>
        <taxon>Eutheria</taxon>
        <taxon>Euarchontoglires</taxon>
        <taxon>Glires</taxon>
        <taxon>Rodentia</taxon>
        <taxon>Myomorpha</taxon>
        <taxon>Muroidea</taxon>
        <taxon>Cricetidae</taxon>
        <taxon>Cricetinae</taxon>
        <taxon>Mesocricetus</taxon>
    </lineage>
</organism>
<evidence type="ECO:0000313" key="1">
    <source>
        <dbReference type="Proteomes" id="UP000886700"/>
    </source>
</evidence>
<gene>
    <name evidence="2" type="primary">LOC121138500</name>
</gene>
<dbReference type="RefSeq" id="XP_040597116.1">
    <property type="nucleotide sequence ID" value="XM_040741182.1"/>
</dbReference>
<accession>A0ABM2X6L4</accession>
<keyword evidence="1" id="KW-1185">Reference proteome</keyword>
<evidence type="ECO:0000313" key="2">
    <source>
        <dbReference type="RefSeq" id="XP_040597116.1"/>
    </source>
</evidence>
<reference evidence="2" key="1">
    <citation type="submission" date="2025-08" db="UniProtKB">
        <authorList>
            <consortium name="RefSeq"/>
        </authorList>
    </citation>
    <scope>IDENTIFICATION</scope>
    <source>
        <tissue evidence="2">Liver</tissue>
    </source>
</reference>
<dbReference type="GeneID" id="121138500"/>
<protein>
    <submittedName>
        <fullName evidence="2">Uncharacterized protein</fullName>
    </submittedName>
</protein>
<sequence length="111" mass="11858">MHVGQLEKKNQISLSCTPLLIMLNTGGINRGGSSDTGQRMLMLSSKHAQEYSCPSLSQNLFCVPGAIGTHVASSDSPASPEKGERARLKVPCSDLYEDLLVSSSSEDSDME</sequence>
<proteinExistence type="predicted"/>